<dbReference type="Proteomes" id="UP000663419">
    <property type="component" value="Chromosome 5"/>
</dbReference>
<reference evidence="2" key="1">
    <citation type="submission" date="2021-01" db="EMBL/GenBank/DDBJ databases">
        <title>Chromosome-level genome assembly of a human fungal pathogen reveals clustering of transcriptionally co-regulated genes.</title>
        <authorList>
            <person name="Voorhies M."/>
            <person name="Cohen S."/>
            <person name="Shea T.P."/>
            <person name="Petrus S."/>
            <person name="Munoz J.F."/>
            <person name="Poplawski S."/>
            <person name="Goldman W.E."/>
            <person name="Michael T."/>
            <person name="Cuomo C.A."/>
            <person name="Sil A."/>
            <person name="Beyhan S."/>
        </authorList>
    </citation>
    <scope>NUCLEOTIDE SEQUENCE</scope>
    <source>
        <strain evidence="2">H88</strain>
    </source>
</reference>
<sequence length="82" mass="9669">MSTFSRPRISWTQVEERTEKRGRRGLELSTCMVVVHARARGHISIEKGNEKNAVFAYIAFMRVGVYIYIYIYISIYTSIYKR</sequence>
<evidence type="ECO:0000313" key="3">
    <source>
        <dbReference type="Proteomes" id="UP000663419"/>
    </source>
</evidence>
<evidence type="ECO:0000256" key="1">
    <source>
        <dbReference type="SAM" id="Phobius"/>
    </source>
</evidence>
<gene>
    <name evidence="2" type="ORF">I7I53_05710</name>
</gene>
<name>A0A8A1LSR8_AJEC8</name>
<keyword evidence="1" id="KW-0472">Membrane</keyword>
<proteinExistence type="predicted"/>
<keyword evidence="1" id="KW-0812">Transmembrane</keyword>
<feature type="transmembrane region" description="Helical" evidence="1">
    <location>
        <begin position="54"/>
        <end position="73"/>
    </location>
</feature>
<dbReference type="VEuPathDB" id="FungiDB:I7I53_05710"/>
<accession>A0A8A1LSR8</accession>
<dbReference type="AlphaFoldDB" id="A0A8A1LSR8"/>
<dbReference type="EMBL" id="CP069106">
    <property type="protein sequence ID" value="QSS57278.1"/>
    <property type="molecule type" value="Genomic_DNA"/>
</dbReference>
<keyword evidence="1" id="KW-1133">Transmembrane helix</keyword>
<organism evidence="2 3">
    <name type="scientific">Ajellomyces capsulatus (strain H88)</name>
    <name type="common">Darling's disease fungus</name>
    <name type="synonym">Histoplasma capsulatum</name>
    <dbReference type="NCBI Taxonomy" id="544711"/>
    <lineage>
        <taxon>Eukaryota</taxon>
        <taxon>Fungi</taxon>
        <taxon>Dikarya</taxon>
        <taxon>Ascomycota</taxon>
        <taxon>Pezizomycotina</taxon>
        <taxon>Eurotiomycetes</taxon>
        <taxon>Eurotiomycetidae</taxon>
        <taxon>Onygenales</taxon>
        <taxon>Ajellomycetaceae</taxon>
        <taxon>Histoplasma</taxon>
    </lineage>
</organism>
<evidence type="ECO:0000313" key="2">
    <source>
        <dbReference type="EMBL" id="QSS57278.1"/>
    </source>
</evidence>
<protein>
    <submittedName>
        <fullName evidence="2">Uncharacterized protein</fullName>
    </submittedName>
</protein>